<sequence>MPRGLTALALALLLAGCASTPLQYTELEAPAADARVELNEVVFHPQEAYHCGPAALATVMEWAGEAIDPDTLAPRVYLEGRQGSLQAELIAATRRQGLLPYRQPPSFAALLRQLDAGQPVLILQNLALERWPVWHYAVVIGYDLERQEVILRSGTTERETLSFRRFERSWQKADYWALTVHRPDRLPADAEQTRYLEAAAGLEQVGQLEAAAQAYTVAVQTWPDSLPAWVGLGNIHYRQARYAQAAAHYQTALRYHPQSPAAHHNLAWALIRQGLYEDARPHAQRAYELSSAEQTHYHSAWEALQDAAEE</sequence>
<keyword evidence="4" id="KW-0732">Signal</keyword>
<dbReference type="Pfam" id="PF13529">
    <property type="entry name" value="Peptidase_C39_2"/>
    <property type="match status" value="1"/>
</dbReference>
<dbReference type="CDD" id="cd02549">
    <property type="entry name" value="Peptidase_C39A"/>
    <property type="match status" value="1"/>
</dbReference>
<gene>
    <name evidence="6" type="ORF">CAL65_20955</name>
</gene>
<dbReference type="EMBL" id="NFZW01000037">
    <property type="protein sequence ID" value="RFA31922.1"/>
    <property type="molecule type" value="Genomic_DNA"/>
</dbReference>
<feature type="chain" id="PRO_5017560892" description="Peptidase C39-like domain-containing protein" evidence="4">
    <location>
        <begin position="25"/>
        <end position="310"/>
    </location>
</feature>
<dbReference type="RefSeq" id="WP_181919366.1">
    <property type="nucleotide sequence ID" value="NZ_NFZV01000008.1"/>
</dbReference>
<evidence type="ECO:0000256" key="3">
    <source>
        <dbReference type="PROSITE-ProRule" id="PRU00339"/>
    </source>
</evidence>
<evidence type="ECO:0000313" key="7">
    <source>
        <dbReference type="Proteomes" id="UP000256763"/>
    </source>
</evidence>
<keyword evidence="2 3" id="KW-0802">TPR repeat</keyword>
<evidence type="ECO:0000313" key="6">
    <source>
        <dbReference type="EMBL" id="RFA31922.1"/>
    </source>
</evidence>
<dbReference type="Gene3D" id="3.90.70.10">
    <property type="entry name" value="Cysteine proteinases"/>
    <property type="match status" value="1"/>
</dbReference>
<proteinExistence type="predicted"/>
<dbReference type="AlphaFoldDB" id="A0A3E0WG57"/>
<dbReference type="InterPro" id="IPR019734">
    <property type="entry name" value="TPR_rpt"/>
</dbReference>
<feature type="repeat" description="TPR" evidence="3">
    <location>
        <begin position="226"/>
        <end position="259"/>
    </location>
</feature>
<feature type="signal peptide" evidence="4">
    <location>
        <begin position="1"/>
        <end position="24"/>
    </location>
</feature>
<protein>
    <recommendedName>
        <fullName evidence="5">Peptidase C39-like domain-containing protein</fullName>
    </recommendedName>
</protein>
<evidence type="ECO:0000256" key="4">
    <source>
        <dbReference type="SAM" id="SignalP"/>
    </source>
</evidence>
<reference evidence="7" key="1">
    <citation type="submission" date="2017-05" db="EMBL/GenBank/DDBJ databases">
        <authorList>
            <person name="Sharma S."/>
            <person name="Sidhu C."/>
            <person name="Pinnaka A.K."/>
        </authorList>
    </citation>
    <scope>NUCLEOTIDE SEQUENCE [LARGE SCALE GENOMIC DNA]</scope>
    <source>
        <strain evidence="7">AK93</strain>
    </source>
</reference>
<organism evidence="6 7">
    <name type="scientific">Alkalilimnicola ehrlichii</name>
    <dbReference type="NCBI Taxonomy" id="351052"/>
    <lineage>
        <taxon>Bacteria</taxon>
        <taxon>Pseudomonadati</taxon>
        <taxon>Pseudomonadota</taxon>
        <taxon>Gammaproteobacteria</taxon>
        <taxon>Chromatiales</taxon>
        <taxon>Ectothiorhodospiraceae</taxon>
        <taxon>Alkalilimnicola</taxon>
    </lineage>
</organism>
<dbReference type="GO" id="GO:0009279">
    <property type="term" value="C:cell outer membrane"/>
    <property type="evidence" value="ECO:0007669"/>
    <property type="project" value="TreeGrafter"/>
</dbReference>
<dbReference type="PROSITE" id="PS50005">
    <property type="entry name" value="TPR"/>
    <property type="match status" value="1"/>
</dbReference>
<dbReference type="SMART" id="SM00028">
    <property type="entry name" value="TPR"/>
    <property type="match status" value="2"/>
</dbReference>
<dbReference type="PROSITE" id="PS51257">
    <property type="entry name" value="PROKAR_LIPOPROTEIN"/>
    <property type="match status" value="1"/>
</dbReference>
<name>A0A3E0WG57_9GAMM</name>
<keyword evidence="7" id="KW-1185">Reference proteome</keyword>
<dbReference type="InterPro" id="IPR011990">
    <property type="entry name" value="TPR-like_helical_dom_sf"/>
</dbReference>
<dbReference type="NCBIfam" id="NF033920">
    <property type="entry name" value="C39_PA2778_fam"/>
    <property type="match status" value="1"/>
</dbReference>
<dbReference type="PANTHER" id="PTHR44858">
    <property type="entry name" value="TETRATRICOPEPTIDE REPEAT PROTEIN 6"/>
    <property type="match status" value="1"/>
</dbReference>
<keyword evidence="1" id="KW-0677">Repeat</keyword>
<dbReference type="PANTHER" id="PTHR44858:SF1">
    <property type="entry name" value="UDP-N-ACETYLGLUCOSAMINE--PEPTIDE N-ACETYLGLUCOSAMINYLTRANSFERASE SPINDLY-RELATED"/>
    <property type="match status" value="1"/>
</dbReference>
<evidence type="ECO:0000256" key="1">
    <source>
        <dbReference type="ARBA" id="ARBA00022737"/>
    </source>
</evidence>
<evidence type="ECO:0000259" key="5">
    <source>
        <dbReference type="Pfam" id="PF13529"/>
    </source>
</evidence>
<dbReference type="InterPro" id="IPR039563">
    <property type="entry name" value="Peptidase_C39_single_dom"/>
</dbReference>
<dbReference type="InterPro" id="IPR050498">
    <property type="entry name" value="Ycf3"/>
</dbReference>
<dbReference type="Gene3D" id="1.25.40.10">
    <property type="entry name" value="Tetratricopeptide repeat domain"/>
    <property type="match status" value="1"/>
</dbReference>
<dbReference type="Pfam" id="PF13432">
    <property type="entry name" value="TPR_16"/>
    <property type="match status" value="1"/>
</dbReference>
<dbReference type="InterPro" id="IPR039564">
    <property type="entry name" value="Peptidase_C39-like"/>
</dbReference>
<evidence type="ECO:0000256" key="2">
    <source>
        <dbReference type="ARBA" id="ARBA00022803"/>
    </source>
</evidence>
<accession>A0A3E0WG57</accession>
<comment type="caution">
    <text evidence="6">The sequence shown here is derived from an EMBL/GenBank/DDBJ whole genome shotgun (WGS) entry which is preliminary data.</text>
</comment>
<dbReference type="GO" id="GO:0046813">
    <property type="term" value="P:receptor-mediated virion attachment to host cell"/>
    <property type="evidence" value="ECO:0007669"/>
    <property type="project" value="TreeGrafter"/>
</dbReference>
<dbReference type="Proteomes" id="UP000256763">
    <property type="component" value="Unassembled WGS sequence"/>
</dbReference>
<feature type="domain" description="Peptidase C39-like" evidence="5">
    <location>
        <begin position="44"/>
        <end position="151"/>
    </location>
</feature>
<dbReference type="SUPFAM" id="SSF48452">
    <property type="entry name" value="TPR-like"/>
    <property type="match status" value="1"/>
</dbReference>